<comment type="caution">
    <text evidence="1">The sequence shown here is derived from an EMBL/GenBank/DDBJ whole genome shotgun (WGS) entry which is preliminary data.</text>
</comment>
<accession>A0ABV8PAB6</accession>
<evidence type="ECO:0000313" key="1">
    <source>
        <dbReference type="EMBL" id="MFC4212153.1"/>
    </source>
</evidence>
<sequence>MKENTTKTINDLPENNLLMMLIQDISEGGPFTAYMASKPPIMAVKFKIKKRSITDKILFRKVRIFKVDEVLCSVAELAADYVKMMDGKKDIDLMLNTISVFLINSPHVSGKEIIKLKQFLHWNCDVPEMIVLFDRLIQHAGSFFLSNEYEKIKQKNNLG</sequence>
<keyword evidence="2" id="KW-1185">Reference proteome</keyword>
<dbReference type="Proteomes" id="UP001595789">
    <property type="component" value="Unassembled WGS sequence"/>
</dbReference>
<reference evidence="2" key="1">
    <citation type="journal article" date="2019" name="Int. J. Syst. Evol. Microbiol.">
        <title>The Global Catalogue of Microorganisms (GCM) 10K type strain sequencing project: providing services to taxonomists for standard genome sequencing and annotation.</title>
        <authorList>
            <consortium name="The Broad Institute Genomics Platform"/>
            <consortium name="The Broad Institute Genome Sequencing Center for Infectious Disease"/>
            <person name="Wu L."/>
            <person name="Ma J."/>
        </authorList>
    </citation>
    <scope>NUCLEOTIDE SEQUENCE [LARGE SCALE GENOMIC DNA]</scope>
    <source>
        <strain evidence="2">CCM 8691</strain>
    </source>
</reference>
<evidence type="ECO:0000313" key="2">
    <source>
        <dbReference type="Proteomes" id="UP001595789"/>
    </source>
</evidence>
<protein>
    <submittedName>
        <fullName evidence="1">Uncharacterized protein</fullName>
    </submittedName>
</protein>
<organism evidence="1 2">
    <name type="scientific">Pedobacter lithocola</name>
    <dbReference type="NCBI Taxonomy" id="1908239"/>
    <lineage>
        <taxon>Bacteria</taxon>
        <taxon>Pseudomonadati</taxon>
        <taxon>Bacteroidota</taxon>
        <taxon>Sphingobacteriia</taxon>
        <taxon>Sphingobacteriales</taxon>
        <taxon>Sphingobacteriaceae</taxon>
        <taxon>Pedobacter</taxon>
    </lineage>
</organism>
<gene>
    <name evidence="1" type="ORF">ACFOWA_13215</name>
</gene>
<dbReference type="RefSeq" id="WP_378985868.1">
    <property type="nucleotide sequence ID" value="NZ_JBHSBW010000011.1"/>
</dbReference>
<dbReference type="EMBL" id="JBHSBW010000011">
    <property type="protein sequence ID" value="MFC4212153.1"/>
    <property type="molecule type" value="Genomic_DNA"/>
</dbReference>
<name>A0ABV8PAB6_9SPHI</name>
<proteinExistence type="predicted"/>